<reference evidence="2" key="1">
    <citation type="journal article" date="2014" name="Int. J. Syst. Evol. Microbiol.">
        <title>Complete genome sequence of Corynebacterium casei LMG S-19264T (=DSM 44701T), isolated from a smear-ripened cheese.</title>
        <authorList>
            <consortium name="US DOE Joint Genome Institute (JGI-PGF)"/>
            <person name="Walter F."/>
            <person name="Albersmeier A."/>
            <person name="Kalinowski J."/>
            <person name="Ruckert C."/>
        </authorList>
    </citation>
    <scope>NUCLEOTIDE SEQUENCE</scope>
    <source>
        <strain evidence="2">NBRC 110023</strain>
    </source>
</reference>
<dbReference type="EMBL" id="BSOT01000006">
    <property type="protein sequence ID" value="GLR71821.1"/>
    <property type="molecule type" value="Genomic_DNA"/>
</dbReference>
<protein>
    <submittedName>
        <fullName evidence="2">Uncharacterized protein</fullName>
    </submittedName>
</protein>
<keyword evidence="1" id="KW-0472">Membrane</keyword>
<feature type="transmembrane region" description="Helical" evidence="1">
    <location>
        <begin position="12"/>
        <end position="31"/>
    </location>
</feature>
<comment type="caution">
    <text evidence="2">The sequence shown here is derived from an EMBL/GenBank/DDBJ whole genome shotgun (WGS) entry which is preliminary data.</text>
</comment>
<dbReference type="AlphaFoldDB" id="A0AA37WI58"/>
<gene>
    <name evidence="2" type="ORF">GCM10007852_27290</name>
</gene>
<proteinExistence type="predicted"/>
<accession>A0AA37WI58</accession>
<keyword evidence="1" id="KW-0812">Transmembrane</keyword>
<organism evidence="2 3">
    <name type="scientific">Agaribacter marinus</name>
    <dbReference type="NCBI Taxonomy" id="1431249"/>
    <lineage>
        <taxon>Bacteria</taxon>
        <taxon>Pseudomonadati</taxon>
        <taxon>Pseudomonadota</taxon>
        <taxon>Gammaproteobacteria</taxon>
        <taxon>Alteromonadales</taxon>
        <taxon>Alteromonadaceae</taxon>
        <taxon>Agaribacter</taxon>
    </lineage>
</organism>
<keyword evidence="1" id="KW-1133">Transmembrane helix</keyword>
<sequence length="58" mass="6766">MNEAEANERPTAIASFFMFLIPFPIIIKIFFKVSELAQVYYQIVHNSKQAGSFRWIVL</sequence>
<dbReference type="Proteomes" id="UP001156601">
    <property type="component" value="Unassembled WGS sequence"/>
</dbReference>
<reference evidence="2" key="2">
    <citation type="submission" date="2023-01" db="EMBL/GenBank/DDBJ databases">
        <title>Draft genome sequence of Agaribacter marinus strain NBRC 110023.</title>
        <authorList>
            <person name="Sun Q."/>
            <person name="Mori K."/>
        </authorList>
    </citation>
    <scope>NUCLEOTIDE SEQUENCE</scope>
    <source>
        <strain evidence="2">NBRC 110023</strain>
    </source>
</reference>
<evidence type="ECO:0000256" key="1">
    <source>
        <dbReference type="SAM" id="Phobius"/>
    </source>
</evidence>
<evidence type="ECO:0000313" key="3">
    <source>
        <dbReference type="Proteomes" id="UP001156601"/>
    </source>
</evidence>
<evidence type="ECO:0000313" key="2">
    <source>
        <dbReference type="EMBL" id="GLR71821.1"/>
    </source>
</evidence>
<name>A0AA37WI58_9ALTE</name>
<keyword evidence="3" id="KW-1185">Reference proteome</keyword>